<evidence type="ECO:0000259" key="3">
    <source>
        <dbReference type="Pfam" id="PF07992"/>
    </source>
</evidence>
<keyword evidence="2" id="KW-0560">Oxidoreductase</keyword>
<comment type="caution">
    <text evidence="4">The sequence shown here is derived from an EMBL/GenBank/DDBJ whole genome shotgun (WGS) entry which is preliminary data.</text>
</comment>
<dbReference type="Gene3D" id="3.50.50.60">
    <property type="entry name" value="FAD/NAD(P)-binding domain"/>
    <property type="match status" value="3"/>
</dbReference>
<dbReference type="SUPFAM" id="SSF51905">
    <property type="entry name" value="FAD/NAD(P)-binding domain"/>
    <property type="match status" value="1"/>
</dbReference>
<dbReference type="PRINTS" id="PR00469">
    <property type="entry name" value="PNDRDTASEII"/>
</dbReference>
<dbReference type="InterPro" id="IPR050097">
    <property type="entry name" value="Ferredoxin-NADP_redctase_2"/>
</dbReference>
<name>A0A6L5X6Z1_9FIRM</name>
<dbReference type="InterPro" id="IPR036188">
    <property type="entry name" value="FAD/NAD-bd_sf"/>
</dbReference>
<dbReference type="InterPro" id="IPR023753">
    <property type="entry name" value="FAD/NAD-binding_dom"/>
</dbReference>
<dbReference type="EMBL" id="VULZ01000010">
    <property type="protein sequence ID" value="MSS15297.1"/>
    <property type="molecule type" value="Genomic_DNA"/>
</dbReference>
<evidence type="ECO:0000313" key="4">
    <source>
        <dbReference type="EMBL" id="MSS15297.1"/>
    </source>
</evidence>
<dbReference type="Pfam" id="PF07992">
    <property type="entry name" value="Pyr_redox_2"/>
    <property type="match status" value="1"/>
</dbReference>
<dbReference type="AlphaFoldDB" id="A0A6L5X6Z1"/>
<dbReference type="PRINTS" id="PR00368">
    <property type="entry name" value="FADPNR"/>
</dbReference>
<accession>A0A6L5X6Z1</accession>
<dbReference type="PANTHER" id="PTHR48105">
    <property type="entry name" value="THIOREDOXIN REDUCTASE 1-RELATED-RELATED"/>
    <property type="match status" value="1"/>
</dbReference>
<evidence type="ECO:0000313" key="5">
    <source>
        <dbReference type="Proteomes" id="UP000481852"/>
    </source>
</evidence>
<reference evidence="4 5" key="1">
    <citation type="submission" date="2019-08" db="EMBL/GenBank/DDBJ databases">
        <title>In-depth cultivation of the pig gut microbiome towards novel bacterial diversity and tailored functional studies.</title>
        <authorList>
            <person name="Wylensek D."/>
            <person name="Hitch T.C.A."/>
            <person name="Clavel T."/>
        </authorList>
    </citation>
    <scope>NUCLEOTIDE SEQUENCE [LARGE SCALE GENOMIC DNA]</scope>
    <source>
        <strain evidence="4 5">Oil+RF-744-WCA-WT-11</strain>
    </source>
</reference>
<evidence type="ECO:0000256" key="1">
    <source>
        <dbReference type="ARBA" id="ARBA00022630"/>
    </source>
</evidence>
<sequence length="346" mass="37342">MKESVYSLCSGPWRGWWQRGWQKQGGEAVLRYDIAIVGTGPAGISAALTAKSRNKSILLIGSEKGSEKIAKTHMIVNYPGLPDVTGPELNRRLLDQVKAAGIPITEKRVAGIYAMGDYFSLQADQDFLEASSVILTTGTSFGKPLPGENENLGRGVSYCATCDAPLYKGKEVIVVGWNPKEESEAVFLSETCSKVTYLPMYRSEVSLPESVHLLWAKPVSVGKADRRMRLQLTDSPYRPEGASLRAGEGSRLQDGALPDHLEADCIFLLRESVAPDKLVPGLELSGSHVKVDRSMATNLPGLFAAGDLTGLPYQIAKAAGEGNVAAISAAAYLDQNVRKQRMLEST</sequence>
<keyword evidence="5" id="KW-1185">Reference proteome</keyword>
<dbReference type="GO" id="GO:0016491">
    <property type="term" value="F:oxidoreductase activity"/>
    <property type="evidence" value="ECO:0007669"/>
    <property type="project" value="UniProtKB-KW"/>
</dbReference>
<proteinExistence type="predicted"/>
<gene>
    <name evidence="4" type="ORF">FYJ35_09660</name>
</gene>
<keyword evidence="1" id="KW-0285">Flavoprotein</keyword>
<evidence type="ECO:0000256" key="2">
    <source>
        <dbReference type="ARBA" id="ARBA00023002"/>
    </source>
</evidence>
<organism evidence="4 5">
    <name type="scientific">Porcincola intestinalis</name>
    <dbReference type="NCBI Taxonomy" id="2606632"/>
    <lineage>
        <taxon>Bacteria</taxon>
        <taxon>Bacillati</taxon>
        <taxon>Bacillota</taxon>
        <taxon>Clostridia</taxon>
        <taxon>Lachnospirales</taxon>
        <taxon>Lachnospiraceae</taxon>
        <taxon>Porcincola</taxon>
    </lineage>
</organism>
<protein>
    <submittedName>
        <fullName evidence="4">NAD(P)/FAD-dependent oxidoreductase</fullName>
    </submittedName>
</protein>
<dbReference type="Proteomes" id="UP000481852">
    <property type="component" value="Unassembled WGS sequence"/>
</dbReference>
<feature type="domain" description="FAD/NAD(P)-binding" evidence="3">
    <location>
        <begin position="32"/>
        <end position="176"/>
    </location>
</feature>